<name>A0A1H9VU73_9CORY</name>
<dbReference type="Proteomes" id="UP000198929">
    <property type="component" value="Unassembled WGS sequence"/>
</dbReference>
<accession>A0A1H9VU73</accession>
<keyword evidence="3" id="KW-1185">Reference proteome</keyword>
<evidence type="ECO:0000256" key="1">
    <source>
        <dbReference type="SAM" id="MobiDB-lite"/>
    </source>
</evidence>
<proteinExistence type="predicted"/>
<organism evidence="2 3">
    <name type="scientific">Corynebacterium cystitidis DSM 20524</name>
    <dbReference type="NCBI Taxonomy" id="1121357"/>
    <lineage>
        <taxon>Bacteria</taxon>
        <taxon>Bacillati</taxon>
        <taxon>Actinomycetota</taxon>
        <taxon>Actinomycetes</taxon>
        <taxon>Mycobacteriales</taxon>
        <taxon>Corynebacteriaceae</taxon>
        <taxon>Corynebacterium</taxon>
    </lineage>
</organism>
<protein>
    <submittedName>
        <fullName evidence="2">Uncharacterized protein</fullName>
    </submittedName>
</protein>
<sequence length="49" mass="5397">MAPRIDDSTGLDAVSPKTHKAQDATHFRPIIAVNEQLAECKPTQERVLP</sequence>
<reference evidence="3" key="1">
    <citation type="submission" date="2016-10" db="EMBL/GenBank/DDBJ databases">
        <authorList>
            <person name="Varghese N."/>
            <person name="Submissions S."/>
        </authorList>
    </citation>
    <scope>NUCLEOTIDE SEQUENCE [LARGE SCALE GENOMIC DNA]</scope>
    <source>
        <strain evidence="3">DSM 20524</strain>
    </source>
</reference>
<feature type="region of interest" description="Disordered" evidence="1">
    <location>
        <begin position="1"/>
        <end position="23"/>
    </location>
</feature>
<evidence type="ECO:0000313" key="2">
    <source>
        <dbReference type="EMBL" id="SES24833.1"/>
    </source>
</evidence>
<gene>
    <name evidence="2" type="ORF">SAMN05661109_02374</name>
</gene>
<evidence type="ECO:0000313" key="3">
    <source>
        <dbReference type="Proteomes" id="UP000198929"/>
    </source>
</evidence>
<dbReference type="AlphaFoldDB" id="A0A1H9VU73"/>
<dbReference type="EMBL" id="FOGQ01000014">
    <property type="protein sequence ID" value="SES24833.1"/>
    <property type="molecule type" value="Genomic_DNA"/>
</dbReference>